<dbReference type="InParanoid" id="A0A067RKS6"/>
<keyword evidence="2" id="KW-1185">Reference proteome</keyword>
<dbReference type="eggNOG" id="KOG4197">
    <property type="taxonomic scope" value="Eukaryota"/>
</dbReference>
<dbReference type="STRING" id="136037.A0A067RKS6"/>
<gene>
    <name evidence="1" type="ORF">L798_06498</name>
</gene>
<evidence type="ECO:0000313" key="1">
    <source>
        <dbReference type="EMBL" id="KDR24432.1"/>
    </source>
</evidence>
<accession>A0A067RKS6</accession>
<proteinExistence type="predicted"/>
<dbReference type="AlphaFoldDB" id="A0A067RKS6"/>
<reference evidence="1 2" key="1">
    <citation type="journal article" date="2014" name="Nat. Commun.">
        <title>Molecular traces of alternative social organization in a termite genome.</title>
        <authorList>
            <person name="Terrapon N."/>
            <person name="Li C."/>
            <person name="Robertson H.M."/>
            <person name="Ji L."/>
            <person name="Meng X."/>
            <person name="Booth W."/>
            <person name="Chen Z."/>
            <person name="Childers C.P."/>
            <person name="Glastad K.M."/>
            <person name="Gokhale K."/>
            <person name="Gowin J."/>
            <person name="Gronenberg W."/>
            <person name="Hermansen R.A."/>
            <person name="Hu H."/>
            <person name="Hunt B.G."/>
            <person name="Huylmans A.K."/>
            <person name="Khalil S.M."/>
            <person name="Mitchell R.D."/>
            <person name="Munoz-Torres M.C."/>
            <person name="Mustard J.A."/>
            <person name="Pan H."/>
            <person name="Reese J.T."/>
            <person name="Scharf M.E."/>
            <person name="Sun F."/>
            <person name="Vogel H."/>
            <person name="Xiao J."/>
            <person name="Yang W."/>
            <person name="Yang Z."/>
            <person name="Yang Z."/>
            <person name="Zhou J."/>
            <person name="Zhu J."/>
            <person name="Brent C.S."/>
            <person name="Elsik C.G."/>
            <person name="Goodisman M.A."/>
            <person name="Liberles D.A."/>
            <person name="Roe R.M."/>
            <person name="Vargo E.L."/>
            <person name="Vilcinskas A."/>
            <person name="Wang J."/>
            <person name="Bornberg-Bauer E."/>
            <person name="Korb J."/>
            <person name="Zhang G."/>
            <person name="Liebig J."/>
        </authorList>
    </citation>
    <scope>NUCLEOTIDE SEQUENCE [LARGE SCALE GENOMIC DNA]</scope>
    <source>
        <tissue evidence="1">Whole organism</tissue>
    </source>
</reference>
<dbReference type="EMBL" id="KK852412">
    <property type="protein sequence ID" value="KDR24432.1"/>
    <property type="molecule type" value="Genomic_DNA"/>
</dbReference>
<dbReference type="InterPro" id="IPR011990">
    <property type="entry name" value="TPR-like_helical_dom_sf"/>
</dbReference>
<protein>
    <submittedName>
        <fullName evidence="1">Pentatricopeptide repeat-containing protein 1</fullName>
    </submittedName>
</protein>
<name>A0A067RKS6_ZOONE</name>
<organism evidence="1 2">
    <name type="scientific">Zootermopsis nevadensis</name>
    <name type="common">Dampwood termite</name>
    <dbReference type="NCBI Taxonomy" id="136037"/>
    <lineage>
        <taxon>Eukaryota</taxon>
        <taxon>Metazoa</taxon>
        <taxon>Ecdysozoa</taxon>
        <taxon>Arthropoda</taxon>
        <taxon>Hexapoda</taxon>
        <taxon>Insecta</taxon>
        <taxon>Pterygota</taxon>
        <taxon>Neoptera</taxon>
        <taxon>Polyneoptera</taxon>
        <taxon>Dictyoptera</taxon>
        <taxon>Blattodea</taxon>
        <taxon>Blattoidea</taxon>
        <taxon>Termitoidae</taxon>
        <taxon>Termopsidae</taxon>
        <taxon>Zootermopsis</taxon>
    </lineage>
</organism>
<sequence length="113" mass="12937">MTFSQADPDIFGNLKCNKETPIEATEGDEEDKEEEIYLEHAPTAAQKLSTRQYATIIKDFITVKKVADATDVLQTRMLKQDRVKPENFIYNLIIGECGRLGYTKKAFQLYNQV</sequence>
<dbReference type="Proteomes" id="UP000027135">
    <property type="component" value="Unassembled WGS sequence"/>
</dbReference>
<dbReference type="Gene3D" id="1.25.40.10">
    <property type="entry name" value="Tetratricopeptide repeat domain"/>
    <property type="match status" value="1"/>
</dbReference>
<evidence type="ECO:0000313" key="2">
    <source>
        <dbReference type="Proteomes" id="UP000027135"/>
    </source>
</evidence>